<feature type="compositionally biased region" description="Basic and acidic residues" evidence="2">
    <location>
        <begin position="226"/>
        <end position="241"/>
    </location>
</feature>
<comment type="caution">
    <text evidence="5">The sequence shown here is derived from an EMBL/GenBank/DDBJ whole genome shotgun (WGS) entry which is preliminary data.</text>
</comment>
<feature type="region of interest" description="Disordered" evidence="2">
    <location>
        <begin position="226"/>
        <end position="269"/>
    </location>
</feature>
<dbReference type="Gene3D" id="1.20.1250.20">
    <property type="entry name" value="MFS general substrate transporter like domains"/>
    <property type="match status" value="1"/>
</dbReference>
<proteinExistence type="predicted"/>
<reference evidence="5 6" key="1">
    <citation type="journal article" date="2020" name="Nature">
        <title>Six reference-quality genomes reveal evolution of bat adaptations.</title>
        <authorList>
            <person name="Jebb D."/>
            <person name="Huang Z."/>
            <person name="Pippel M."/>
            <person name="Hughes G.M."/>
            <person name="Lavrichenko K."/>
            <person name="Devanna P."/>
            <person name="Winkler S."/>
            <person name="Jermiin L.S."/>
            <person name="Skirmuntt E.C."/>
            <person name="Katzourakis A."/>
            <person name="Burkitt-Gray L."/>
            <person name="Ray D.A."/>
            <person name="Sullivan K.A.M."/>
            <person name="Roscito J.G."/>
            <person name="Kirilenko B.M."/>
            <person name="Davalos L.M."/>
            <person name="Corthals A.P."/>
            <person name="Power M.L."/>
            <person name="Jones G."/>
            <person name="Ransome R.D."/>
            <person name="Dechmann D.K.N."/>
            <person name="Locatelli A.G."/>
            <person name="Puechmaille S.J."/>
            <person name="Fedrigo O."/>
            <person name="Jarvis E.D."/>
            <person name="Hiller M."/>
            <person name="Vernes S.C."/>
            <person name="Myers E.W."/>
            <person name="Teeling E.C."/>
        </authorList>
    </citation>
    <scope>NUCLEOTIDE SEQUENCE [LARGE SCALE GENOMIC DNA]</scope>
    <source>
        <strain evidence="5">MMyoMyo1</strain>
        <tissue evidence="5">Flight muscle</tissue>
    </source>
</reference>
<gene>
    <name evidence="5" type="ORF">mMyoMyo1_017581</name>
</gene>
<accession>A0A7J7Z9D0</accession>
<name>A0A7J7Z9D0_MYOMY</name>
<dbReference type="InterPro" id="IPR050327">
    <property type="entry name" value="Proton-linked_MCT"/>
</dbReference>
<dbReference type="EMBL" id="JABWUV010000003">
    <property type="protein sequence ID" value="KAF6370536.1"/>
    <property type="molecule type" value="Genomic_DNA"/>
</dbReference>
<evidence type="ECO:0000256" key="3">
    <source>
        <dbReference type="SAM" id="Phobius"/>
    </source>
</evidence>
<evidence type="ECO:0000256" key="1">
    <source>
        <dbReference type="ARBA" id="ARBA00004554"/>
    </source>
</evidence>
<dbReference type="Proteomes" id="UP000527355">
    <property type="component" value="Unassembled WGS sequence"/>
</dbReference>
<evidence type="ECO:0000259" key="4">
    <source>
        <dbReference type="PROSITE" id="PS50850"/>
    </source>
</evidence>
<evidence type="ECO:0000313" key="6">
    <source>
        <dbReference type="Proteomes" id="UP000527355"/>
    </source>
</evidence>
<sequence>MPPPAGGPPLHPPPDGGWGWVVVAASFISIGFSYAFPKAITVFFKEIQQIFSTSYSEIAWISSIMLAVMYAGGPISSILVNKYGSRPVVMLGGLLCCVGLVAASFSTSVIELYITVGFIGEDYISLVFYAIFFGLGFGSVSSILFESLMDLVGAQRFSSAVGLVTIVECCPVLLGPPLAGKLVDETGEYKYMYIACGAIVFLASVWLLIGNTINYRLLAKEKKLEKAKEETYNKPEPRESEPLNASKQCDAEVKSTRPGRNPSERETNI</sequence>
<dbReference type="VEuPathDB" id="HostDB:GeneID_118650805"/>
<feature type="transmembrane region" description="Helical" evidence="3">
    <location>
        <begin position="191"/>
        <end position="209"/>
    </location>
</feature>
<dbReference type="GO" id="GO:0015129">
    <property type="term" value="F:lactate transmembrane transporter activity"/>
    <property type="evidence" value="ECO:0007669"/>
    <property type="project" value="TreeGrafter"/>
</dbReference>
<dbReference type="Pfam" id="PF07690">
    <property type="entry name" value="MFS_1"/>
    <property type="match status" value="1"/>
</dbReference>
<dbReference type="SUPFAM" id="SSF103473">
    <property type="entry name" value="MFS general substrate transporter"/>
    <property type="match status" value="2"/>
</dbReference>
<keyword evidence="3" id="KW-1133">Transmembrane helix</keyword>
<dbReference type="FunFam" id="1.20.1250.20:FF:001012">
    <property type="entry name" value="Si:dkey-246g23.4"/>
    <property type="match status" value="1"/>
</dbReference>
<feature type="domain" description="Major facilitator superfamily (MFS) profile" evidence="4">
    <location>
        <begin position="19"/>
        <end position="269"/>
    </location>
</feature>
<evidence type="ECO:0000256" key="2">
    <source>
        <dbReference type="SAM" id="MobiDB-lite"/>
    </source>
</evidence>
<dbReference type="PANTHER" id="PTHR11360">
    <property type="entry name" value="MONOCARBOXYLATE TRANSPORTER"/>
    <property type="match status" value="1"/>
</dbReference>
<dbReference type="GO" id="GO:0016323">
    <property type="term" value="C:basolateral plasma membrane"/>
    <property type="evidence" value="ECO:0007669"/>
    <property type="project" value="UniProtKB-SubCell"/>
</dbReference>
<keyword evidence="6" id="KW-1185">Reference proteome</keyword>
<comment type="subcellular location">
    <subcellularLocation>
        <location evidence="1">Basolateral cell membrane</location>
        <topology evidence="1">Multi-pass membrane protein</topology>
    </subcellularLocation>
</comment>
<feature type="transmembrane region" description="Helical" evidence="3">
    <location>
        <begin position="17"/>
        <end position="37"/>
    </location>
</feature>
<dbReference type="PANTHER" id="PTHR11360:SF25">
    <property type="entry name" value="MONOCARBOXYLATE TRANSPORTER 2"/>
    <property type="match status" value="1"/>
</dbReference>
<keyword evidence="3" id="KW-0812">Transmembrane</keyword>
<dbReference type="VEuPathDB" id="HostDB:GeneID_118653052"/>
<protein>
    <submittedName>
        <fullName evidence="5">Solute carrier family 16 member 7</fullName>
    </submittedName>
</protein>
<feature type="transmembrane region" description="Helical" evidence="3">
    <location>
        <begin position="126"/>
        <end position="145"/>
    </location>
</feature>
<evidence type="ECO:0000313" key="5">
    <source>
        <dbReference type="EMBL" id="KAF6370536.1"/>
    </source>
</evidence>
<dbReference type="InterPro" id="IPR011701">
    <property type="entry name" value="MFS"/>
</dbReference>
<dbReference type="PROSITE" id="PS50850">
    <property type="entry name" value="MFS"/>
    <property type="match status" value="1"/>
</dbReference>
<feature type="transmembrane region" description="Helical" evidence="3">
    <location>
        <begin position="58"/>
        <end position="79"/>
    </location>
</feature>
<keyword evidence="3" id="KW-0472">Membrane</keyword>
<dbReference type="InterPro" id="IPR020846">
    <property type="entry name" value="MFS_dom"/>
</dbReference>
<organism evidence="5 6">
    <name type="scientific">Myotis myotis</name>
    <name type="common">Greater mouse-eared bat</name>
    <name type="synonym">Vespertilio myotis</name>
    <dbReference type="NCBI Taxonomy" id="51298"/>
    <lineage>
        <taxon>Eukaryota</taxon>
        <taxon>Metazoa</taxon>
        <taxon>Chordata</taxon>
        <taxon>Craniata</taxon>
        <taxon>Vertebrata</taxon>
        <taxon>Euteleostomi</taxon>
        <taxon>Mammalia</taxon>
        <taxon>Eutheria</taxon>
        <taxon>Laurasiatheria</taxon>
        <taxon>Chiroptera</taxon>
        <taxon>Yangochiroptera</taxon>
        <taxon>Vespertilionidae</taxon>
        <taxon>Myotis</taxon>
    </lineage>
</organism>
<dbReference type="AlphaFoldDB" id="A0A7J7Z9D0"/>
<dbReference type="InterPro" id="IPR036259">
    <property type="entry name" value="MFS_trans_sf"/>
</dbReference>
<feature type="transmembrane region" description="Helical" evidence="3">
    <location>
        <begin position="91"/>
        <end position="114"/>
    </location>
</feature>
<dbReference type="GO" id="GO:0035879">
    <property type="term" value="P:plasma membrane lactate transport"/>
    <property type="evidence" value="ECO:0007669"/>
    <property type="project" value="TreeGrafter"/>
</dbReference>